<evidence type="ECO:0000313" key="4">
    <source>
        <dbReference type="EMBL" id="CAB4177196.1"/>
    </source>
</evidence>
<dbReference type="EMBL" id="LR796865">
    <property type="protein sequence ID" value="CAB4171339.1"/>
    <property type="molecule type" value="Genomic_DNA"/>
</dbReference>
<reference evidence="3" key="1">
    <citation type="submission" date="2020-05" db="EMBL/GenBank/DDBJ databases">
        <authorList>
            <person name="Chiriac C."/>
            <person name="Salcher M."/>
            <person name="Ghai R."/>
            <person name="Kavagutti S V."/>
        </authorList>
    </citation>
    <scope>NUCLEOTIDE SEQUENCE</scope>
</reference>
<protein>
    <submittedName>
        <fullName evidence="3">Uncharacterized protein</fullName>
    </submittedName>
</protein>
<accession>A0A6J5PHN8</accession>
<dbReference type="EMBL" id="LR797472">
    <property type="protein sequence ID" value="CAB4218404.1"/>
    <property type="molecule type" value="Genomic_DNA"/>
</dbReference>
<feature type="compositionally biased region" description="Low complexity" evidence="1">
    <location>
        <begin position="169"/>
        <end position="182"/>
    </location>
</feature>
<evidence type="ECO:0000256" key="1">
    <source>
        <dbReference type="SAM" id="MobiDB-lite"/>
    </source>
</evidence>
<evidence type="ECO:0000313" key="3">
    <source>
        <dbReference type="EMBL" id="CAB4171339.1"/>
    </source>
</evidence>
<dbReference type="EMBL" id="LR796772">
    <property type="protein sequence ID" value="CAB4165057.1"/>
    <property type="molecule type" value="Genomic_DNA"/>
</dbReference>
<dbReference type="EMBL" id="LR797109">
    <property type="protein sequence ID" value="CAB4187680.1"/>
    <property type="molecule type" value="Genomic_DNA"/>
</dbReference>
<dbReference type="EMBL" id="LR798452">
    <property type="protein sequence ID" value="CAB5238474.1"/>
    <property type="molecule type" value="Genomic_DNA"/>
</dbReference>
<evidence type="ECO:0000313" key="8">
    <source>
        <dbReference type="EMBL" id="CAB4212451.1"/>
    </source>
</evidence>
<proteinExistence type="predicted"/>
<evidence type="ECO:0000313" key="5">
    <source>
        <dbReference type="EMBL" id="CAB4183183.1"/>
    </source>
</evidence>
<name>A0A6J5PHN8_9CAUD</name>
<dbReference type="EMBL" id="LR797286">
    <property type="protein sequence ID" value="CAB4199008.1"/>
    <property type="molecule type" value="Genomic_DNA"/>
</dbReference>
<dbReference type="EMBL" id="LR797039">
    <property type="protein sequence ID" value="CAB4183183.1"/>
    <property type="molecule type" value="Genomic_DNA"/>
</dbReference>
<evidence type="ECO:0000313" key="2">
    <source>
        <dbReference type="EMBL" id="CAB4165057.1"/>
    </source>
</evidence>
<evidence type="ECO:0000313" key="9">
    <source>
        <dbReference type="EMBL" id="CAB4218404.1"/>
    </source>
</evidence>
<evidence type="ECO:0000313" key="7">
    <source>
        <dbReference type="EMBL" id="CAB4199008.1"/>
    </source>
</evidence>
<evidence type="ECO:0000313" key="6">
    <source>
        <dbReference type="EMBL" id="CAB4187680.1"/>
    </source>
</evidence>
<dbReference type="EMBL" id="LR796946">
    <property type="protein sequence ID" value="CAB4177196.1"/>
    <property type="molecule type" value="Genomic_DNA"/>
</dbReference>
<dbReference type="EMBL" id="LR797383">
    <property type="protein sequence ID" value="CAB4212451.1"/>
    <property type="molecule type" value="Genomic_DNA"/>
</dbReference>
<gene>
    <name evidence="4" type="ORF">UFOVP1000_13</name>
    <name evidence="5" type="ORF">UFOVP1092_41</name>
    <name evidence="6" type="ORF">UFOVP1152_45</name>
    <name evidence="7" type="ORF">UFOVP1337_10</name>
    <name evidence="8" type="ORF">UFOVP1446_13</name>
    <name evidence="10" type="ORF">UFOVP1537_49</name>
    <name evidence="9" type="ORF">UFOVP1598_27</name>
    <name evidence="2" type="ORF">UFOVP825_14</name>
    <name evidence="3" type="ORF">UFOVP915_49</name>
</gene>
<evidence type="ECO:0000313" key="10">
    <source>
        <dbReference type="EMBL" id="CAB5238474.1"/>
    </source>
</evidence>
<organism evidence="3">
    <name type="scientific">uncultured Caudovirales phage</name>
    <dbReference type="NCBI Taxonomy" id="2100421"/>
    <lineage>
        <taxon>Viruses</taxon>
        <taxon>Duplodnaviria</taxon>
        <taxon>Heunggongvirae</taxon>
        <taxon>Uroviricota</taxon>
        <taxon>Caudoviricetes</taxon>
        <taxon>Peduoviridae</taxon>
        <taxon>Maltschvirus</taxon>
        <taxon>Maltschvirus maltsch</taxon>
    </lineage>
</organism>
<sequence length="236" mass="23820">MAITVDNTSNSGFSTLYGASSGSWNHSITSASLLVVCLSMYAGGPPPTSVTWNGTAMTLSYNTSVGGGREHYFYTLASPATGTHAIAVTYTTTAYSTGSAISLSGTSGVGSTASSSGFTNTSSITVGTTTMSWDYANSPATNWVQAGIEITATSGSSLIIDQAITDGSESSGTASAGTSQTTFINGQTSNTNMHGASYKAAAPTTNIKTWDGLAKASVKTMNSLARASVKTINGLS</sequence>
<feature type="region of interest" description="Disordered" evidence="1">
    <location>
        <begin position="169"/>
        <end position="188"/>
    </location>
</feature>